<keyword evidence="1" id="KW-1133">Transmembrane helix</keyword>
<dbReference type="Proteomes" id="UP000610931">
    <property type="component" value="Unassembled WGS sequence"/>
</dbReference>
<evidence type="ECO:0000313" key="2">
    <source>
        <dbReference type="EMBL" id="MBJ6369806.1"/>
    </source>
</evidence>
<dbReference type="RefSeq" id="WP_199116931.1">
    <property type="nucleotide sequence ID" value="NZ_JAELVQ010000041.1"/>
</dbReference>
<keyword evidence="1" id="KW-0812">Transmembrane</keyword>
<feature type="transmembrane region" description="Helical" evidence="1">
    <location>
        <begin position="77"/>
        <end position="96"/>
    </location>
</feature>
<evidence type="ECO:0000313" key="3">
    <source>
        <dbReference type="Proteomes" id="UP000610931"/>
    </source>
</evidence>
<reference evidence="2" key="1">
    <citation type="submission" date="2020-12" db="EMBL/GenBank/DDBJ databases">
        <title>Snuella sp. nov., isolated from sediment in Incheon.</title>
        <authorList>
            <person name="Kim W."/>
        </authorList>
    </citation>
    <scope>NUCLEOTIDE SEQUENCE</scope>
    <source>
        <strain evidence="2">CAU 1569</strain>
    </source>
</reference>
<gene>
    <name evidence="2" type="ORF">JF259_17110</name>
</gene>
<protein>
    <submittedName>
        <fullName evidence="2">Uncharacterized protein</fullName>
    </submittedName>
</protein>
<sequence length="208" mass="24009">MVAEVTVCNCWGKQKKYMNEIKQRKGLETRSYKVDSNSEFVEVEYNSIKDKLKYKIHLTEIGNEIQYEADNVIVGKIFVGITSIITLICIGVYFLGSPEKPGTYVANAIIWGAISIFGILKPHKDDILIVNGNKLIRLFRTKPNEVEVIEFANNLIKIANDKKKEMLINFDLNEEQFMGNIQWLLNMKLIDKTELEELKSEYKLKQLI</sequence>
<keyword evidence="3" id="KW-1185">Reference proteome</keyword>
<dbReference type="AlphaFoldDB" id="A0A8J7LZ81"/>
<evidence type="ECO:0000256" key="1">
    <source>
        <dbReference type="SAM" id="Phobius"/>
    </source>
</evidence>
<name>A0A8J7LZ81_9FLAO</name>
<proteinExistence type="predicted"/>
<keyword evidence="1" id="KW-0472">Membrane</keyword>
<dbReference type="EMBL" id="JAELVQ010000041">
    <property type="protein sequence ID" value="MBJ6369806.1"/>
    <property type="molecule type" value="Genomic_DNA"/>
</dbReference>
<comment type="caution">
    <text evidence="2">The sequence shown here is derived from an EMBL/GenBank/DDBJ whole genome shotgun (WGS) entry which is preliminary data.</text>
</comment>
<organism evidence="2 3">
    <name type="scientific">Snuella sedimenti</name>
    <dbReference type="NCBI Taxonomy" id="2798802"/>
    <lineage>
        <taxon>Bacteria</taxon>
        <taxon>Pseudomonadati</taxon>
        <taxon>Bacteroidota</taxon>
        <taxon>Flavobacteriia</taxon>
        <taxon>Flavobacteriales</taxon>
        <taxon>Flavobacteriaceae</taxon>
        <taxon>Snuella</taxon>
    </lineage>
</organism>
<accession>A0A8J7LZ81</accession>
<feature type="transmembrane region" description="Helical" evidence="1">
    <location>
        <begin position="102"/>
        <end position="120"/>
    </location>
</feature>